<feature type="transmembrane region" description="Helical" evidence="10">
    <location>
        <begin position="270"/>
        <end position="289"/>
    </location>
</feature>
<feature type="transmembrane region" description="Helical" evidence="10">
    <location>
        <begin position="81"/>
        <end position="102"/>
    </location>
</feature>
<comment type="subcellular location">
    <subcellularLocation>
        <location evidence="10">Cell inner membrane</location>
        <topology evidence="10">Multi-pass membrane protein</topology>
    </subcellularLocation>
    <subcellularLocation>
        <location evidence="1">Cell membrane</location>
        <topology evidence="1">Multi-pass membrane protein</topology>
    </subcellularLocation>
</comment>
<evidence type="ECO:0000256" key="5">
    <source>
        <dbReference type="ARBA" id="ARBA00022989"/>
    </source>
</evidence>
<keyword evidence="3" id="KW-1003">Cell membrane</keyword>
<comment type="similarity">
    <text evidence="10">Belongs to the monovalent cation:proton antiporter 1 (CPA1) transporter (TC 2.A.36) family.</text>
</comment>
<evidence type="ECO:0000256" key="1">
    <source>
        <dbReference type="ARBA" id="ARBA00004651"/>
    </source>
</evidence>
<name>A0A850PB70_9PROT</name>
<keyword evidence="8 10" id="KW-0472">Membrane</keyword>
<feature type="transmembrane region" description="Helical" evidence="10">
    <location>
        <begin position="356"/>
        <end position="380"/>
    </location>
</feature>
<dbReference type="PANTHER" id="PTHR10110:SF86">
    <property type="entry name" value="SODIUM_HYDROGEN EXCHANGER 7"/>
    <property type="match status" value="1"/>
</dbReference>
<dbReference type="GO" id="GO:0005886">
    <property type="term" value="C:plasma membrane"/>
    <property type="evidence" value="ECO:0007669"/>
    <property type="project" value="UniProtKB-SubCell"/>
</dbReference>
<evidence type="ECO:0000256" key="4">
    <source>
        <dbReference type="ARBA" id="ARBA00022692"/>
    </source>
</evidence>
<keyword evidence="9 10" id="KW-0739">Sodium transport</keyword>
<evidence type="ECO:0000256" key="9">
    <source>
        <dbReference type="ARBA" id="ARBA00023201"/>
    </source>
</evidence>
<evidence type="ECO:0000259" key="12">
    <source>
        <dbReference type="Pfam" id="PF00999"/>
    </source>
</evidence>
<evidence type="ECO:0000313" key="14">
    <source>
        <dbReference type="Proteomes" id="UP000585665"/>
    </source>
</evidence>
<comment type="function">
    <text evidence="10">Na(+)/H(+) antiporter that extrudes sodium in exchange for external protons.</text>
</comment>
<keyword evidence="4 10" id="KW-0812">Transmembrane</keyword>
<feature type="transmembrane region" description="Helical" evidence="10">
    <location>
        <begin position="215"/>
        <end position="233"/>
    </location>
</feature>
<dbReference type="Pfam" id="PF00999">
    <property type="entry name" value="Na_H_Exchanger"/>
    <property type="match status" value="1"/>
</dbReference>
<dbReference type="Gene3D" id="6.10.140.1330">
    <property type="match status" value="1"/>
</dbReference>
<dbReference type="AlphaFoldDB" id="A0A850PB70"/>
<evidence type="ECO:0000256" key="7">
    <source>
        <dbReference type="ARBA" id="ARBA00023065"/>
    </source>
</evidence>
<keyword evidence="14" id="KW-1185">Reference proteome</keyword>
<organism evidence="13 14">
    <name type="scientific">Ameyamaea chiangmaiensis</name>
    <dbReference type="NCBI Taxonomy" id="442969"/>
    <lineage>
        <taxon>Bacteria</taxon>
        <taxon>Pseudomonadati</taxon>
        <taxon>Pseudomonadota</taxon>
        <taxon>Alphaproteobacteria</taxon>
        <taxon>Acetobacterales</taxon>
        <taxon>Acetobacteraceae</taxon>
        <taxon>Ameyamaea</taxon>
    </lineage>
</organism>
<dbReference type="NCBIfam" id="TIGR00831">
    <property type="entry name" value="a_cpa1"/>
    <property type="match status" value="1"/>
</dbReference>
<feature type="region of interest" description="Disordered" evidence="11">
    <location>
        <begin position="557"/>
        <end position="583"/>
    </location>
</feature>
<evidence type="ECO:0000256" key="6">
    <source>
        <dbReference type="ARBA" id="ARBA00023053"/>
    </source>
</evidence>
<sequence>MALLNQTLCLLLLCAVAGLLGRIRRLPVPLPLIQILAGIVAALLGFHVALDPALFMVLFLPPLLFSDAFRMPLREFSQLKVSIFSLAFGVVLISTVLCGYAVHWILPALSLPICFTLAAALSPTDTIAVSSLLSGRKLPARLIHILSGEALFNDASGLVCFRVASVAAMTGVFSYRQALWAFALLSLGGVAIGVAMALAAAWAERMIVRLGLDEAPLQITTMTLLPFGIYIAADSLHCSGILATVAGCMTLKLSGVLHEAPTVTRLQGGVIWDLIGYLFNALIFVLLGLQMPALLSQGLDLAHHSGATGLALAGLVCAVFAIMLVVRFAGIWLTVLERVIGERLRGRRAIVPSLGASLLLTVAGVRGAVTLAAVLSLPMAGDAGDAFPARGLLIVVAAGVIVVSLLVASVTLPLLARMIPSPADDPIQREEERARAALLRTALRVLRKEQAGIVPAAGGKADELRLEIVARLMQLYQNRLDQTGEDAAAAPSIRVTALRRERLELALRLTLLRAQRHELKVLHAAQYINDESEWAMQQELDVEESLLRRRSRRLPHEVPASAGAEAPPVTGPVTMPVTDGMIG</sequence>
<evidence type="ECO:0000313" key="13">
    <source>
        <dbReference type="EMBL" id="NVN39172.1"/>
    </source>
</evidence>
<protein>
    <submittedName>
        <fullName evidence="13">Na+/H+ antiporter</fullName>
    </submittedName>
</protein>
<evidence type="ECO:0000256" key="8">
    <source>
        <dbReference type="ARBA" id="ARBA00023136"/>
    </source>
</evidence>
<comment type="caution">
    <text evidence="13">The sequence shown here is derived from an EMBL/GenBank/DDBJ whole genome shotgun (WGS) entry which is preliminary data.</text>
</comment>
<dbReference type="InterPro" id="IPR018422">
    <property type="entry name" value="Cation/H_exchanger_CPA1"/>
</dbReference>
<feature type="compositionally biased region" description="Low complexity" evidence="11">
    <location>
        <begin position="567"/>
        <end position="583"/>
    </location>
</feature>
<reference evidence="13 14" key="1">
    <citation type="submission" date="2020-06" db="EMBL/GenBank/DDBJ databases">
        <title>Description of novel acetic acid bacteria.</title>
        <authorList>
            <person name="Sombolestani A."/>
        </authorList>
    </citation>
    <scope>NUCLEOTIDE SEQUENCE [LARGE SCALE GENOMIC DNA]</scope>
    <source>
        <strain evidence="13 14">LMG 27010</strain>
    </source>
</reference>
<evidence type="ECO:0000256" key="10">
    <source>
        <dbReference type="RuleBase" id="RU366002"/>
    </source>
</evidence>
<dbReference type="GO" id="GO:0015385">
    <property type="term" value="F:sodium:proton antiporter activity"/>
    <property type="evidence" value="ECO:0007669"/>
    <property type="project" value="InterPro"/>
</dbReference>
<accession>A0A850PB70</accession>
<dbReference type="RefSeq" id="WP_176612192.1">
    <property type="nucleotide sequence ID" value="NZ_JABXXR010000004.1"/>
</dbReference>
<feature type="transmembrane region" description="Helical" evidence="10">
    <location>
        <begin position="309"/>
        <end position="335"/>
    </location>
</feature>
<feature type="transmembrane region" description="Helical" evidence="10">
    <location>
        <begin position="179"/>
        <end position="203"/>
    </location>
</feature>
<keyword evidence="10" id="KW-0997">Cell inner membrane</keyword>
<keyword evidence="5 10" id="KW-1133">Transmembrane helix</keyword>
<dbReference type="EMBL" id="JABXXR010000004">
    <property type="protein sequence ID" value="NVN39172.1"/>
    <property type="molecule type" value="Genomic_DNA"/>
</dbReference>
<evidence type="ECO:0000256" key="3">
    <source>
        <dbReference type="ARBA" id="ARBA00022475"/>
    </source>
</evidence>
<keyword evidence="7 10" id="KW-0406">Ion transport</keyword>
<evidence type="ECO:0000256" key="2">
    <source>
        <dbReference type="ARBA" id="ARBA00022448"/>
    </source>
</evidence>
<keyword evidence="2 10" id="KW-0813">Transport</keyword>
<dbReference type="GO" id="GO:0051453">
    <property type="term" value="P:regulation of intracellular pH"/>
    <property type="evidence" value="ECO:0007669"/>
    <property type="project" value="TreeGrafter"/>
</dbReference>
<dbReference type="InterPro" id="IPR004705">
    <property type="entry name" value="Cation/H_exchanger_CPA1_bac"/>
</dbReference>
<dbReference type="GO" id="GO:0015386">
    <property type="term" value="F:potassium:proton antiporter activity"/>
    <property type="evidence" value="ECO:0007669"/>
    <property type="project" value="TreeGrafter"/>
</dbReference>
<feature type="domain" description="Cation/H+ exchanger transmembrane" evidence="12">
    <location>
        <begin position="14"/>
        <end position="416"/>
    </location>
</feature>
<gene>
    <name evidence="13" type="ORF">HUK82_01145</name>
</gene>
<evidence type="ECO:0000256" key="11">
    <source>
        <dbReference type="SAM" id="MobiDB-lite"/>
    </source>
</evidence>
<comment type="caution">
    <text evidence="10">Lacks conserved residue(s) required for the propagation of feature annotation.</text>
</comment>
<dbReference type="GO" id="GO:0098719">
    <property type="term" value="P:sodium ion import across plasma membrane"/>
    <property type="evidence" value="ECO:0007669"/>
    <property type="project" value="TreeGrafter"/>
</dbReference>
<proteinExistence type="inferred from homology"/>
<keyword evidence="6 10" id="KW-0915">Sodium</keyword>
<feature type="transmembrane region" description="Helical" evidence="10">
    <location>
        <begin position="392"/>
        <end position="415"/>
    </location>
</feature>
<dbReference type="Proteomes" id="UP000585665">
    <property type="component" value="Unassembled WGS sequence"/>
</dbReference>
<keyword evidence="10" id="KW-0050">Antiport</keyword>
<dbReference type="InterPro" id="IPR006153">
    <property type="entry name" value="Cation/H_exchanger_TM"/>
</dbReference>
<dbReference type="PANTHER" id="PTHR10110">
    <property type="entry name" value="SODIUM/HYDROGEN EXCHANGER"/>
    <property type="match status" value="1"/>
</dbReference>
<feature type="transmembrane region" description="Helical" evidence="10">
    <location>
        <begin position="35"/>
        <end position="60"/>
    </location>
</feature>